<keyword evidence="3" id="KW-0274">FAD</keyword>
<dbReference type="InterPro" id="IPR002938">
    <property type="entry name" value="FAD-bd"/>
</dbReference>
<evidence type="ECO:0000256" key="5">
    <source>
        <dbReference type="ARBA" id="ARBA00023033"/>
    </source>
</evidence>
<evidence type="ECO:0000313" key="8">
    <source>
        <dbReference type="Proteomes" id="UP000593566"/>
    </source>
</evidence>
<dbReference type="PANTHER" id="PTHR47178:SF1">
    <property type="entry name" value="FAD-BINDING DOMAIN-CONTAINING PROTEIN-RELATED"/>
    <property type="match status" value="1"/>
</dbReference>
<sequence>MAANASSDTPVLSRRHVHILIVGAGLTGLIFAQGLRKFNASPAATAHPTKYTYSLFERDPYALSRGGGYSLSIHWALSNLRDALPEDTLTGLNDCLVNPYAFEQGEPGQFQYLNFRTGEQVVAFPFRPGSSARVSREKIIKLLMTGLDIQFSKHLSDISYPTDTAVKAHFADGTSAIGDLLIGADGVRSKVRRDLCPGPKGQTRQLPVRMLGVKVSYPVEKVEQCRKIDPHFYHGGDPQTNVYSWFSFIHLPRPTDGIPDAECQLTFSWPYEKGFLGREEPTDMPATNAERHAWMRQLADGWAEPFREMIYDLPESTELREIGVEDWRPEKGAWDNHNGRVTLVGDAAHAMTIFRGEAANHGIVDVTSLMSLLFGEQEDSPKAVDLKHVVDTYEYEMIERTYPATLRAHQACLDANHFASVKDGSPLIARRAIKVET</sequence>
<keyword evidence="8" id="KW-1185">Reference proteome</keyword>
<comment type="caution">
    <text evidence="7">The sequence shown here is derived from an EMBL/GenBank/DDBJ whole genome shotgun (WGS) entry which is preliminary data.</text>
</comment>
<dbReference type="SUPFAM" id="SSF51905">
    <property type="entry name" value="FAD/NAD(P)-binding domain"/>
    <property type="match status" value="1"/>
</dbReference>
<feature type="domain" description="FAD-binding" evidence="6">
    <location>
        <begin position="335"/>
        <end position="373"/>
    </location>
</feature>
<protein>
    <recommendedName>
        <fullName evidence="6">FAD-binding domain-containing protein</fullName>
    </recommendedName>
</protein>
<organism evidence="7 8">
    <name type="scientific">Letharia lupina</name>
    <dbReference type="NCBI Taxonomy" id="560253"/>
    <lineage>
        <taxon>Eukaryota</taxon>
        <taxon>Fungi</taxon>
        <taxon>Dikarya</taxon>
        <taxon>Ascomycota</taxon>
        <taxon>Pezizomycotina</taxon>
        <taxon>Lecanoromycetes</taxon>
        <taxon>OSLEUM clade</taxon>
        <taxon>Lecanoromycetidae</taxon>
        <taxon>Lecanorales</taxon>
        <taxon>Lecanorineae</taxon>
        <taxon>Parmeliaceae</taxon>
        <taxon>Letharia</taxon>
    </lineage>
</organism>
<dbReference type="Pfam" id="PF01494">
    <property type="entry name" value="FAD_binding_3"/>
    <property type="match status" value="1"/>
</dbReference>
<evidence type="ECO:0000256" key="4">
    <source>
        <dbReference type="ARBA" id="ARBA00023002"/>
    </source>
</evidence>
<comment type="cofactor">
    <cofactor evidence="1">
        <name>FAD</name>
        <dbReference type="ChEBI" id="CHEBI:57692"/>
    </cofactor>
</comment>
<evidence type="ECO:0000313" key="7">
    <source>
        <dbReference type="EMBL" id="KAF6222860.1"/>
    </source>
</evidence>
<evidence type="ECO:0000256" key="2">
    <source>
        <dbReference type="ARBA" id="ARBA00022630"/>
    </source>
</evidence>
<name>A0A8H6FC16_9LECA</name>
<gene>
    <name evidence="7" type="ORF">HO133_000911</name>
</gene>
<dbReference type="GO" id="GO:0004497">
    <property type="term" value="F:monooxygenase activity"/>
    <property type="evidence" value="ECO:0007669"/>
    <property type="project" value="UniProtKB-KW"/>
</dbReference>
<dbReference type="Gene3D" id="3.50.50.60">
    <property type="entry name" value="FAD/NAD(P)-binding domain"/>
    <property type="match status" value="1"/>
</dbReference>
<accession>A0A8H6FC16</accession>
<evidence type="ECO:0000256" key="3">
    <source>
        <dbReference type="ARBA" id="ARBA00022827"/>
    </source>
</evidence>
<dbReference type="AlphaFoldDB" id="A0A8H6FC16"/>
<dbReference type="PRINTS" id="PR00420">
    <property type="entry name" value="RNGMNOXGNASE"/>
</dbReference>
<dbReference type="GO" id="GO:0071949">
    <property type="term" value="F:FAD binding"/>
    <property type="evidence" value="ECO:0007669"/>
    <property type="project" value="InterPro"/>
</dbReference>
<dbReference type="EMBL" id="JACCJB010000011">
    <property type="protein sequence ID" value="KAF6222860.1"/>
    <property type="molecule type" value="Genomic_DNA"/>
</dbReference>
<dbReference type="InterPro" id="IPR036188">
    <property type="entry name" value="FAD/NAD-bd_sf"/>
</dbReference>
<evidence type="ECO:0000256" key="1">
    <source>
        <dbReference type="ARBA" id="ARBA00001974"/>
    </source>
</evidence>
<keyword evidence="2" id="KW-0285">Flavoprotein</keyword>
<proteinExistence type="predicted"/>
<keyword evidence="4" id="KW-0560">Oxidoreductase</keyword>
<dbReference type="RefSeq" id="XP_037152206.1">
    <property type="nucleotide sequence ID" value="XM_037291844.1"/>
</dbReference>
<dbReference type="Proteomes" id="UP000593566">
    <property type="component" value="Unassembled WGS sequence"/>
</dbReference>
<dbReference type="PANTHER" id="PTHR47178">
    <property type="entry name" value="MONOOXYGENASE, FAD-BINDING"/>
    <property type="match status" value="1"/>
</dbReference>
<evidence type="ECO:0000259" key="6">
    <source>
        <dbReference type="Pfam" id="PF01494"/>
    </source>
</evidence>
<reference evidence="7 8" key="1">
    <citation type="journal article" date="2020" name="Genomics">
        <title>Complete, high-quality genomes from long-read metagenomic sequencing of two wolf lichen thalli reveals enigmatic genome architecture.</title>
        <authorList>
            <person name="McKenzie S.K."/>
            <person name="Walston R.F."/>
            <person name="Allen J.L."/>
        </authorList>
    </citation>
    <scope>NUCLEOTIDE SEQUENCE [LARGE SCALE GENOMIC DNA]</scope>
    <source>
        <strain evidence="7">WasteWater1</strain>
    </source>
</reference>
<keyword evidence="5" id="KW-0503">Monooxygenase</keyword>
<dbReference type="GeneID" id="59329329"/>